<dbReference type="Proteomes" id="UP001501326">
    <property type="component" value="Unassembled WGS sequence"/>
</dbReference>
<dbReference type="SUPFAM" id="SSF50800">
    <property type="entry name" value="PK beta-barrel domain-like"/>
    <property type="match status" value="1"/>
</dbReference>
<evidence type="ECO:0000313" key="3">
    <source>
        <dbReference type="Proteomes" id="UP001501326"/>
    </source>
</evidence>
<dbReference type="InterPro" id="IPR011037">
    <property type="entry name" value="Pyrv_Knase-like_insert_dom_sf"/>
</dbReference>
<dbReference type="SUPFAM" id="SSF141673">
    <property type="entry name" value="MOSC N-terminal domain-like"/>
    <property type="match status" value="1"/>
</dbReference>
<reference evidence="2 3" key="1">
    <citation type="journal article" date="2019" name="Int. J. Syst. Evol. Microbiol.">
        <title>The Global Catalogue of Microorganisms (GCM) 10K type strain sequencing project: providing services to taxonomists for standard genome sequencing and annotation.</title>
        <authorList>
            <consortium name="The Broad Institute Genomics Platform"/>
            <consortium name="The Broad Institute Genome Sequencing Center for Infectious Disease"/>
            <person name="Wu L."/>
            <person name="Ma J."/>
        </authorList>
    </citation>
    <scope>NUCLEOTIDE SEQUENCE [LARGE SCALE GENOMIC DNA]</scope>
    <source>
        <strain evidence="2 3">JCM 16378</strain>
    </source>
</reference>
<dbReference type="InterPro" id="IPR005302">
    <property type="entry name" value="MoCF_Sase_C"/>
</dbReference>
<protein>
    <recommendedName>
        <fullName evidence="1">MOSC domain-containing protein</fullName>
    </recommendedName>
</protein>
<dbReference type="Gene3D" id="2.40.33.20">
    <property type="entry name" value="PK beta-barrel domain-like"/>
    <property type="match status" value="1"/>
</dbReference>
<evidence type="ECO:0000313" key="2">
    <source>
        <dbReference type="EMBL" id="GAA2736089.1"/>
    </source>
</evidence>
<proteinExistence type="predicted"/>
<name>A0ABN3UND8_9MICO</name>
<dbReference type="PROSITE" id="PS51340">
    <property type="entry name" value="MOSC"/>
    <property type="match status" value="1"/>
</dbReference>
<keyword evidence="3" id="KW-1185">Reference proteome</keyword>
<dbReference type="Pfam" id="PF03473">
    <property type="entry name" value="MOSC"/>
    <property type="match status" value="1"/>
</dbReference>
<organism evidence="2 3">
    <name type="scientific">Pedococcus aerophilus</name>
    <dbReference type="NCBI Taxonomy" id="436356"/>
    <lineage>
        <taxon>Bacteria</taxon>
        <taxon>Bacillati</taxon>
        <taxon>Actinomycetota</taxon>
        <taxon>Actinomycetes</taxon>
        <taxon>Micrococcales</taxon>
        <taxon>Intrasporangiaceae</taxon>
        <taxon>Pedococcus</taxon>
    </lineage>
</organism>
<feature type="domain" description="MOSC" evidence="1">
    <location>
        <begin position="95"/>
        <end position="252"/>
    </location>
</feature>
<comment type="caution">
    <text evidence="2">The sequence shown here is derived from an EMBL/GenBank/DDBJ whole genome shotgun (WGS) entry which is preliminary data.</text>
</comment>
<dbReference type="Pfam" id="PF03476">
    <property type="entry name" value="MOSC_N"/>
    <property type="match status" value="1"/>
</dbReference>
<accession>A0ABN3UND8</accession>
<gene>
    <name evidence="2" type="ORF">GCM10009867_19950</name>
</gene>
<dbReference type="InterPro" id="IPR005303">
    <property type="entry name" value="MOCOS_middle"/>
</dbReference>
<sequence length="252" mass="25950">MRVARVGFAAVKGTRHLTRGSIRVTTGGVEGDRAYAVADPSTGQVLRTVQHPALGRVEAEVAGDRLCLRMPDGTEVRGSTERTGPPVTGDYWGREAALHPLDGTLDGAVSAFLGRPAVVVAVDPGVAVWGASVSMLTTGTLARLEAGLRLEGIDVPRDLAERFRASVVLEAESDPSSGQRLRVGSAVVEVVGPIDRCAVIDADPVGGNRRPGILTALGPLGFVDAAGSPVFGVDARVREAGSVAPGDLVIHG</sequence>
<dbReference type="EMBL" id="BAAARN010000001">
    <property type="protein sequence ID" value="GAA2736089.1"/>
    <property type="molecule type" value="Genomic_DNA"/>
</dbReference>
<evidence type="ECO:0000259" key="1">
    <source>
        <dbReference type="PROSITE" id="PS51340"/>
    </source>
</evidence>
<dbReference type="RefSeq" id="WP_344192695.1">
    <property type="nucleotide sequence ID" value="NZ_BAAARN010000001.1"/>
</dbReference>